<dbReference type="InterPro" id="IPR001867">
    <property type="entry name" value="OmpR/PhoB-type_DNA-bd"/>
</dbReference>
<name>A0ABS6TG96_9ENTE</name>
<dbReference type="Pfam" id="PF00486">
    <property type="entry name" value="Trans_reg_C"/>
    <property type="match status" value="1"/>
</dbReference>
<evidence type="ECO:0000259" key="3">
    <source>
        <dbReference type="PROSITE" id="PS51755"/>
    </source>
</evidence>
<organism evidence="4 5">
    <name type="scientific">Enterococcus alishanensis</name>
    <dbReference type="NCBI Taxonomy" id="1303817"/>
    <lineage>
        <taxon>Bacteria</taxon>
        <taxon>Bacillati</taxon>
        <taxon>Bacillota</taxon>
        <taxon>Bacilli</taxon>
        <taxon>Lactobacillales</taxon>
        <taxon>Enterococcaceae</taxon>
        <taxon>Enterococcus</taxon>
    </lineage>
</organism>
<reference evidence="4 5" key="1">
    <citation type="submission" date="2021-06" db="EMBL/GenBank/DDBJ databases">
        <title>Enterococcus alishanensis sp. nov., a novel lactic acid bacterium isolated from fresh coffee beans.</title>
        <authorList>
            <person name="Chen Y.-S."/>
        </authorList>
    </citation>
    <scope>NUCLEOTIDE SEQUENCE [LARGE SCALE GENOMIC DNA]</scope>
    <source>
        <strain evidence="4 5">ALS3</strain>
    </source>
</reference>
<dbReference type="Proteomes" id="UP000774130">
    <property type="component" value="Unassembled WGS sequence"/>
</dbReference>
<gene>
    <name evidence="4" type="ORF">KUA55_14840</name>
</gene>
<dbReference type="CDD" id="cd00383">
    <property type="entry name" value="trans_reg_C"/>
    <property type="match status" value="1"/>
</dbReference>
<keyword evidence="5" id="KW-1185">Reference proteome</keyword>
<feature type="domain" description="OmpR/PhoB-type" evidence="3">
    <location>
        <begin position="104"/>
        <end position="210"/>
    </location>
</feature>
<evidence type="ECO:0000313" key="5">
    <source>
        <dbReference type="Proteomes" id="UP000774130"/>
    </source>
</evidence>
<dbReference type="SMART" id="SM00862">
    <property type="entry name" value="Trans_reg_C"/>
    <property type="match status" value="1"/>
</dbReference>
<evidence type="ECO:0000256" key="1">
    <source>
        <dbReference type="ARBA" id="ARBA00023125"/>
    </source>
</evidence>
<comment type="caution">
    <text evidence="4">The sequence shown here is derived from an EMBL/GenBank/DDBJ whole genome shotgun (WGS) entry which is preliminary data.</text>
</comment>
<evidence type="ECO:0000256" key="2">
    <source>
        <dbReference type="PROSITE-ProRule" id="PRU01091"/>
    </source>
</evidence>
<sequence>MCRILLLTKCVFAEQELEEKIRQLGHEVLSSTSLLKSILQERLPECFLQEFQIVLLSESITNGENFAVVEKLQNKASLIVQLSEKNHQAEQKKSAVTAYLSPNAPLEEVREMLHLGESKKNNYPSGQEILQQLSLTKREQKLLQELVRAENKVLSQEELAHQIWNKEQLDNSAKCQMSTLIRKIRDKMEYAGFDSSLLQTARGEGYVLRSS</sequence>
<dbReference type="PROSITE" id="PS51755">
    <property type="entry name" value="OMPR_PHOB"/>
    <property type="match status" value="1"/>
</dbReference>
<dbReference type="EMBL" id="JAHUZB010000007">
    <property type="protein sequence ID" value="MBV7391955.1"/>
    <property type="molecule type" value="Genomic_DNA"/>
</dbReference>
<protein>
    <submittedName>
        <fullName evidence="4">Winged helix-turn-helix domain-containing protein</fullName>
    </submittedName>
</protein>
<keyword evidence="1 2" id="KW-0238">DNA-binding</keyword>
<proteinExistence type="predicted"/>
<feature type="DNA-binding region" description="OmpR/PhoB-type" evidence="2">
    <location>
        <begin position="104"/>
        <end position="210"/>
    </location>
</feature>
<accession>A0ABS6TG96</accession>
<dbReference type="RefSeq" id="WP_218327171.1">
    <property type="nucleotide sequence ID" value="NZ_JAHUZB010000007.1"/>
</dbReference>
<evidence type="ECO:0000313" key="4">
    <source>
        <dbReference type="EMBL" id="MBV7391955.1"/>
    </source>
</evidence>